<keyword evidence="2" id="KW-1185">Reference proteome</keyword>
<evidence type="ECO:0000313" key="2">
    <source>
        <dbReference type="Proteomes" id="UP001056425"/>
    </source>
</evidence>
<dbReference type="GeneID" id="72776984"/>
<sequence>MGIIIGMLVLGGMGKITSATEEIFPIYLDPGNGGGTIVYLGNDQTLTYAEYEDKGVNDHNGVYYILKNEVYAKDAQKVSTSIEAVGFGYVETYAAVGEKFDIGGTGSASAAIEIPVQINGWVDLGFGEASYKVKVYIKDLTTGAITSFIIDEEEFQQTGNKQVNKQILYRTPSYIFKSGHRYAVYIELTSRVYSSGGLSSASLSLNVHYDYMYIDFP</sequence>
<name>A0A9E7MBH0_9EURY</name>
<dbReference type="KEGG" id="thei:K1720_01535"/>
<dbReference type="AlphaFoldDB" id="A0A9E7MBH0"/>
<reference evidence="1 2" key="1">
    <citation type="submission" date="2021-08" db="EMBL/GenBank/DDBJ databases">
        <title>Thermococcus onnuriiensis IOH2.</title>
        <authorList>
            <person name="Park Y.-J."/>
        </authorList>
    </citation>
    <scope>NUCLEOTIDE SEQUENCE [LARGE SCALE GENOMIC DNA]</scope>
    <source>
        <strain evidence="1 2">IOH2</strain>
    </source>
</reference>
<organism evidence="1 2">
    <name type="scientific">Thermococcus argininiproducens</name>
    <dbReference type="NCBI Taxonomy" id="2866384"/>
    <lineage>
        <taxon>Archaea</taxon>
        <taxon>Methanobacteriati</taxon>
        <taxon>Methanobacteriota</taxon>
        <taxon>Thermococci</taxon>
        <taxon>Thermococcales</taxon>
        <taxon>Thermococcaceae</taxon>
        <taxon>Thermococcus</taxon>
    </lineage>
</organism>
<dbReference type="Proteomes" id="UP001056425">
    <property type="component" value="Chromosome"/>
</dbReference>
<accession>A0A9E7MBH0</accession>
<proteinExistence type="predicted"/>
<gene>
    <name evidence="1" type="ORF">K1720_01535</name>
</gene>
<dbReference type="RefSeq" id="WP_251949479.1">
    <property type="nucleotide sequence ID" value="NZ_CP080572.1"/>
</dbReference>
<evidence type="ECO:0000313" key="1">
    <source>
        <dbReference type="EMBL" id="USH00187.1"/>
    </source>
</evidence>
<protein>
    <submittedName>
        <fullName evidence="1">Uncharacterized protein</fullName>
    </submittedName>
</protein>
<dbReference type="EMBL" id="CP080572">
    <property type="protein sequence ID" value="USH00187.1"/>
    <property type="molecule type" value="Genomic_DNA"/>
</dbReference>